<accession>A0A0A9B5B5</accession>
<evidence type="ECO:0000313" key="1">
    <source>
        <dbReference type="EMBL" id="JAD57348.1"/>
    </source>
</evidence>
<proteinExistence type="predicted"/>
<sequence>MVDSLKFSADVNCAGKVRVGACFG</sequence>
<dbReference type="EMBL" id="GBRH01240547">
    <property type="protein sequence ID" value="JAD57348.1"/>
    <property type="molecule type" value="Transcribed_RNA"/>
</dbReference>
<reference evidence="1" key="1">
    <citation type="submission" date="2014-09" db="EMBL/GenBank/DDBJ databases">
        <authorList>
            <person name="Magalhaes I.L.F."/>
            <person name="Oliveira U."/>
            <person name="Santos F.R."/>
            <person name="Vidigal T.H.D.A."/>
            <person name="Brescovit A.D."/>
            <person name="Santos A.J."/>
        </authorList>
    </citation>
    <scope>NUCLEOTIDE SEQUENCE</scope>
    <source>
        <tissue evidence="1">Shoot tissue taken approximately 20 cm above the soil surface</tissue>
    </source>
</reference>
<organism evidence="1">
    <name type="scientific">Arundo donax</name>
    <name type="common">Giant reed</name>
    <name type="synonym">Donax arundinaceus</name>
    <dbReference type="NCBI Taxonomy" id="35708"/>
    <lineage>
        <taxon>Eukaryota</taxon>
        <taxon>Viridiplantae</taxon>
        <taxon>Streptophyta</taxon>
        <taxon>Embryophyta</taxon>
        <taxon>Tracheophyta</taxon>
        <taxon>Spermatophyta</taxon>
        <taxon>Magnoliopsida</taxon>
        <taxon>Liliopsida</taxon>
        <taxon>Poales</taxon>
        <taxon>Poaceae</taxon>
        <taxon>PACMAD clade</taxon>
        <taxon>Arundinoideae</taxon>
        <taxon>Arundineae</taxon>
        <taxon>Arundo</taxon>
    </lineage>
</organism>
<protein>
    <submittedName>
        <fullName evidence="1">Uncharacterized protein</fullName>
    </submittedName>
</protein>
<reference evidence="1" key="2">
    <citation type="journal article" date="2015" name="Data Brief">
        <title>Shoot transcriptome of the giant reed, Arundo donax.</title>
        <authorList>
            <person name="Barrero R.A."/>
            <person name="Guerrero F.D."/>
            <person name="Moolhuijzen P."/>
            <person name="Goolsby J.A."/>
            <person name="Tidwell J."/>
            <person name="Bellgard S.E."/>
            <person name="Bellgard M.I."/>
        </authorList>
    </citation>
    <scope>NUCLEOTIDE SEQUENCE</scope>
    <source>
        <tissue evidence="1">Shoot tissue taken approximately 20 cm above the soil surface</tissue>
    </source>
</reference>
<dbReference type="AlphaFoldDB" id="A0A0A9B5B5"/>
<name>A0A0A9B5B5_ARUDO</name>